<dbReference type="RefSeq" id="WP_126980913.1">
    <property type="nucleotide sequence ID" value="NZ_PQSP01000010.1"/>
</dbReference>
<dbReference type="PANTHER" id="PTHR43080:SF2">
    <property type="entry name" value="CBS DOMAIN-CONTAINING PROTEIN"/>
    <property type="match status" value="1"/>
</dbReference>
<feature type="domain" description="CBS" evidence="3">
    <location>
        <begin position="8"/>
        <end position="65"/>
    </location>
</feature>
<evidence type="ECO:0000313" key="5">
    <source>
        <dbReference type="Proteomes" id="UP000286947"/>
    </source>
</evidence>
<gene>
    <name evidence="4" type="primary">guaB_2</name>
    <name evidence="4" type="ORF">CUZ56_02749</name>
</gene>
<dbReference type="Pfam" id="PF00571">
    <property type="entry name" value="CBS"/>
    <property type="match status" value="2"/>
</dbReference>
<accession>A0A433SA91</accession>
<dbReference type="EMBL" id="PQSP01000010">
    <property type="protein sequence ID" value="RUS65663.1"/>
    <property type="molecule type" value="Genomic_DNA"/>
</dbReference>
<protein>
    <submittedName>
        <fullName evidence="4">Inosine-5'-monophosphate dehydrogenase</fullName>
        <ecNumber evidence="4">1.1.1.205</ecNumber>
    </submittedName>
</protein>
<dbReference type="Proteomes" id="UP000286947">
    <property type="component" value="Unassembled WGS sequence"/>
</dbReference>
<dbReference type="InterPro" id="IPR051257">
    <property type="entry name" value="Diverse_CBS-Domain"/>
</dbReference>
<dbReference type="AlphaFoldDB" id="A0A433SA91"/>
<dbReference type="GO" id="GO:0003938">
    <property type="term" value="F:IMP dehydrogenase activity"/>
    <property type="evidence" value="ECO:0007669"/>
    <property type="project" value="UniProtKB-EC"/>
</dbReference>
<keyword evidence="1 2" id="KW-0129">CBS domain</keyword>
<dbReference type="PANTHER" id="PTHR43080">
    <property type="entry name" value="CBS DOMAIN-CONTAINING PROTEIN CBSX3, MITOCHONDRIAL"/>
    <property type="match status" value="1"/>
</dbReference>
<evidence type="ECO:0000313" key="4">
    <source>
        <dbReference type="EMBL" id="RUS65663.1"/>
    </source>
</evidence>
<dbReference type="SUPFAM" id="SSF54631">
    <property type="entry name" value="CBS-domain pair"/>
    <property type="match status" value="1"/>
</dbReference>
<sequence>MNVSDILRIKGQGLFTVTPDDPLQHAAAVMAQNQIGSLVVVSHGAVVGLLTFRELIKALTEHPEQWAHMQVRTVMDDAPLTCTPQTSMDEIERVIISGNYARYMPVMEKDQLVGLISLYDVAKAVLEAKDFENSLLKAYIKTWPEEG</sequence>
<comment type="caution">
    <text evidence="4">The sequence shown here is derived from an EMBL/GenBank/DDBJ whole genome shotgun (WGS) entry which is preliminary data.</text>
</comment>
<proteinExistence type="predicted"/>
<keyword evidence="4" id="KW-0560">Oxidoreductase</keyword>
<dbReference type="InterPro" id="IPR046342">
    <property type="entry name" value="CBS_dom_sf"/>
</dbReference>
<feature type="domain" description="CBS" evidence="3">
    <location>
        <begin position="75"/>
        <end position="131"/>
    </location>
</feature>
<reference evidence="4 5" key="1">
    <citation type="submission" date="2018-01" db="EMBL/GenBank/DDBJ databases">
        <title>Saezia sanguinis gen. nov., sp. nov., in the order Burkholderiales isolated from human blood.</title>
        <authorList>
            <person name="Medina-Pascual M.J."/>
            <person name="Valdezate S."/>
            <person name="Monzon S."/>
            <person name="Cuesta I."/>
            <person name="Carrasco G."/>
            <person name="Villalon P."/>
            <person name="Saez-Nieto J.A."/>
        </authorList>
    </citation>
    <scope>NUCLEOTIDE SEQUENCE [LARGE SCALE GENOMIC DNA]</scope>
    <source>
        <strain evidence="4 5">CNM695-12</strain>
    </source>
</reference>
<organism evidence="4 5">
    <name type="scientific">Saezia sanguinis</name>
    <dbReference type="NCBI Taxonomy" id="1965230"/>
    <lineage>
        <taxon>Bacteria</taxon>
        <taxon>Pseudomonadati</taxon>
        <taxon>Pseudomonadota</taxon>
        <taxon>Betaproteobacteria</taxon>
        <taxon>Burkholderiales</taxon>
        <taxon>Saeziaceae</taxon>
        <taxon>Saezia</taxon>
    </lineage>
</organism>
<dbReference type="Gene3D" id="3.10.580.10">
    <property type="entry name" value="CBS-domain"/>
    <property type="match status" value="1"/>
</dbReference>
<evidence type="ECO:0000256" key="2">
    <source>
        <dbReference type="PROSITE-ProRule" id="PRU00703"/>
    </source>
</evidence>
<dbReference type="InterPro" id="IPR000644">
    <property type="entry name" value="CBS_dom"/>
</dbReference>
<dbReference type="EC" id="1.1.1.205" evidence="4"/>
<keyword evidence="5" id="KW-1185">Reference proteome</keyword>
<name>A0A433SA91_9BURK</name>
<dbReference type="SMART" id="SM00116">
    <property type="entry name" value="CBS"/>
    <property type="match status" value="2"/>
</dbReference>
<dbReference type="PROSITE" id="PS51371">
    <property type="entry name" value="CBS"/>
    <property type="match status" value="2"/>
</dbReference>
<evidence type="ECO:0000256" key="1">
    <source>
        <dbReference type="ARBA" id="ARBA00023122"/>
    </source>
</evidence>
<evidence type="ECO:0000259" key="3">
    <source>
        <dbReference type="PROSITE" id="PS51371"/>
    </source>
</evidence>
<dbReference type="OrthoDB" id="9807125at2"/>